<dbReference type="PANTHER" id="PTHR42901:SF1">
    <property type="entry name" value="ALCOHOL DEHYDROGENASE"/>
    <property type="match status" value="1"/>
</dbReference>
<dbReference type="EMBL" id="UOFO01000015">
    <property type="protein sequence ID" value="VAW83621.1"/>
    <property type="molecule type" value="Genomic_DNA"/>
</dbReference>
<name>A0A3B0YW47_9ZZZZ</name>
<dbReference type="NCBIfam" id="NF006565">
    <property type="entry name" value="PRK09072.1"/>
    <property type="match status" value="1"/>
</dbReference>
<dbReference type="PANTHER" id="PTHR42901">
    <property type="entry name" value="ALCOHOL DEHYDROGENASE"/>
    <property type="match status" value="1"/>
</dbReference>
<dbReference type="GO" id="GO:0016491">
    <property type="term" value="F:oxidoreductase activity"/>
    <property type="evidence" value="ECO:0007669"/>
    <property type="project" value="UniProtKB-KW"/>
</dbReference>
<dbReference type="AlphaFoldDB" id="A0A3B0YW47"/>
<dbReference type="PRINTS" id="PR00081">
    <property type="entry name" value="GDHRDH"/>
</dbReference>
<dbReference type="InterPro" id="IPR036291">
    <property type="entry name" value="NAD(P)-bd_dom_sf"/>
</dbReference>
<proteinExistence type="inferred from homology"/>
<feature type="domain" description="Ketoreductase" evidence="3">
    <location>
        <begin position="6"/>
        <end position="197"/>
    </location>
</feature>
<evidence type="ECO:0000259" key="3">
    <source>
        <dbReference type="SMART" id="SM00822"/>
    </source>
</evidence>
<evidence type="ECO:0000256" key="2">
    <source>
        <dbReference type="ARBA" id="ARBA00023002"/>
    </source>
</evidence>
<evidence type="ECO:0000256" key="1">
    <source>
        <dbReference type="ARBA" id="ARBA00006484"/>
    </source>
</evidence>
<sequence length="267" mass="29311">MNITNKTIVLTGAAGGIGSEIARQLDQFGAKLILVDLNEAALTALNQQLNGNHKPLSLDIASESGRLSLQQYCNDASQGIDVLINSAGLMDFAFLEQQNSERLQMLMQVNVTMPILVTQALLPLLQKQSSRTAIVNIGSTFGSIGYPGFGAYCTSKFALRGFTETLRRELSDTAVDVLYIAPRAAATKLNSDSITQMNQALHNAMDTPKKVAIEVINTLKKQRSVSYIGWPEKLFVRINCLFPWLVDNALKKQLPTIRHFAQLNSQE</sequence>
<dbReference type="InterPro" id="IPR057326">
    <property type="entry name" value="KR_dom"/>
</dbReference>
<reference evidence="4" key="1">
    <citation type="submission" date="2018-06" db="EMBL/GenBank/DDBJ databases">
        <authorList>
            <person name="Zhirakovskaya E."/>
        </authorList>
    </citation>
    <scope>NUCLEOTIDE SEQUENCE</scope>
</reference>
<dbReference type="Pfam" id="PF00106">
    <property type="entry name" value="adh_short"/>
    <property type="match status" value="1"/>
</dbReference>
<protein>
    <submittedName>
        <fullName evidence="4">Oxidoreductase, short-chain dehydrogenase/reductase family</fullName>
    </submittedName>
</protein>
<dbReference type="InterPro" id="IPR002347">
    <property type="entry name" value="SDR_fam"/>
</dbReference>
<dbReference type="CDD" id="cd05233">
    <property type="entry name" value="SDR_c"/>
    <property type="match status" value="1"/>
</dbReference>
<dbReference type="PRINTS" id="PR00080">
    <property type="entry name" value="SDRFAMILY"/>
</dbReference>
<keyword evidence="2" id="KW-0560">Oxidoreductase</keyword>
<gene>
    <name evidence="4" type="ORF">MNBD_GAMMA16-2053</name>
</gene>
<accession>A0A3B0YW47</accession>
<dbReference type="InterPro" id="IPR020904">
    <property type="entry name" value="Sc_DH/Rdtase_CS"/>
</dbReference>
<dbReference type="SMART" id="SM00822">
    <property type="entry name" value="PKS_KR"/>
    <property type="match status" value="1"/>
</dbReference>
<dbReference type="SUPFAM" id="SSF51735">
    <property type="entry name" value="NAD(P)-binding Rossmann-fold domains"/>
    <property type="match status" value="1"/>
</dbReference>
<dbReference type="Gene3D" id="3.40.50.720">
    <property type="entry name" value="NAD(P)-binding Rossmann-like Domain"/>
    <property type="match status" value="1"/>
</dbReference>
<evidence type="ECO:0000313" key="4">
    <source>
        <dbReference type="EMBL" id="VAW83621.1"/>
    </source>
</evidence>
<organism evidence="4">
    <name type="scientific">hydrothermal vent metagenome</name>
    <dbReference type="NCBI Taxonomy" id="652676"/>
    <lineage>
        <taxon>unclassified sequences</taxon>
        <taxon>metagenomes</taxon>
        <taxon>ecological metagenomes</taxon>
    </lineage>
</organism>
<dbReference type="PROSITE" id="PS00061">
    <property type="entry name" value="ADH_SHORT"/>
    <property type="match status" value="1"/>
</dbReference>
<comment type="similarity">
    <text evidence="1">Belongs to the short-chain dehydrogenases/reductases (SDR) family.</text>
</comment>